<dbReference type="EMBL" id="HBIM01025286">
    <property type="protein sequence ID" value="CAE0422216.1"/>
    <property type="molecule type" value="Transcribed_RNA"/>
</dbReference>
<protein>
    <recommendedName>
        <fullName evidence="3">Response regulatory domain-containing protein</fullName>
    </recommendedName>
</protein>
<feature type="domain" description="Response regulatory" evidence="3">
    <location>
        <begin position="393"/>
        <end position="509"/>
    </location>
</feature>
<feature type="compositionally biased region" description="Polar residues" evidence="2">
    <location>
        <begin position="278"/>
        <end position="291"/>
    </location>
</feature>
<feature type="region of interest" description="Disordered" evidence="2">
    <location>
        <begin position="244"/>
        <end position="291"/>
    </location>
</feature>
<feature type="compositionally biased region" description="Low complexity" evidence="2">
    <location>
        <begin position="244"/>
        <end position="254"/>
    </location>
</feature>
<proteinExistence type="predicted"/>
<sequence length="547" mass="60388">MEQSGTMNISVPQHRVQVVHTTPRSNMVIGNGSSREIVTDPNIPTNRGGIAVNTFPDALGSSRSRIPLSSPMISKRIATCHNNNNNQRRRTIFPFLPKTPEESYSGSPSGGATSGPAMGQKCSDPAPSLSPRLVCETFDDFPTTKQVAQPAVPFLPPRVGPRLLPRESTLSSHEEIPSHSSCDSNPRIASLRQDSNSFSDDDTSDACTKNVQVSVVFMPPSILRKIKRNRKVIMTSFAATNDSSSVEKVSSVESDLPSLAGSSQSESREEMRRIFPGSATNNNKLERSSTSLSSRAVAFDPRVWIREFERTPDEHEASTWYSTKELEHFKLAAVERIIAFSEIEILPTGTGRSVPKRSTYLGKALFSHQALGTDKEVKKEALFRAVLQNELRRVLVVDSHEIFLKLFVKMLSPLLPHAQIVVAAGAAEALQEAEKGRFDLILVEERLKPSSLTSAPNTTKNTSHPLPTEEESRSGSALMKRLQVKHGRALYIGVSAKLREDLPRMQSVGDICWSKPPPHMNSNLVRDLLHKLLVKRQRFQAVAELFS</sequence>
<evidence type="ECO:0000259" key="3">
    <source>
        <dbReference type="PROSITE" id="PS50110"/>
    </source>
</evidence>
<dbReference type="AlphaFoldDB" id="A0A7S3LG41"/>
<dbReference type="Gene3D" id="3.40.50.2300">
    <property type="match status" value="1"/>
</dbReference>
<evidence type="ECO:0000256" key="2">
    <source>
        <dbReference type="SAM" id="MobiDB-lite"/>
    </source>
</evidence>
<gene>
    <name evidence="4" type="ORF">ACOF00016_LOCUS18794</name>
</gene>
<comment type="caution">
    <text evidence="1">Lacks conserved residue(s) required for the propagation of feature annotation.</text>
</comment>
<dbReference type="PROSITE" id="PS50110">
    <property type="entry name" value="RESPONSE_REGULATORY"/>
    <property type="match status" value="1"/>
</dbReference>
<accession>A0A7S3LG41</accession>
<reference evidence="4" key="1">
    <citation type="submission" date="2021-01" db="EMBL/GenBank/DDBJ databases">
        <authorList>
            <person name="Corre E."/>
            <person name="Pelletier E."/>
            <person name="Niang G."/>
            <person name="Scheremetjew M."/>
            <person name="Finn R."/>
            <person name="Kale V."/>
            <person name="Holt S."/>
            <person name="Cochrane G."/>
            <person name="Meng A."/>
            <person name="Brown T."/>
            <person name="Cohen L."/>
        </authorList>
    </citation>
    <scope>NUCLEOTIDE SEQUENCE</scope>
    <source>
        <strain evidence="4">CCMP127</strain>
    </source>
</reference>
<dbReference type="InterPro" id="IPR011006">
    <property type="entry name" value="CheY-like_superfamily"/>
</dbReference>
<dbReference type="InterPro" id="IPR001789">
    <property type="entry name" value="Sig_transdc_resp-reg_receiver"/>
</dbReference>
<evidence type="ECO:0000256" key="1">
    <source>
        <dbReference type="PROSITE-ProRule" id="PRU00169"/>
    </source>
</evidence>
<organism evidence="4">
    <name type="scientific">Amphora coffeiformis</name>
    <dbReference type="NCBI Taxonomy" id="265554"/>
    <lineage>
        <taxon>Eukaryota</taxon>
        <taxon>Sar</taxon>
        <taxon>Stramenopiles</taxon>
        <taxon>Ochrophyta</taxon>
        <taxon>Bacillariophyta</taxon>
        <taxon>Bacillariophyceae</taxon>
        <taxon>Bacillariophycidae</taxon>
        <taxon>Thalassiophysales</taxon>
        <taxon>Catenulaceae</taxon>
        <taxon>Amphora</taxon>
    </lineage>
</organism>
<dbReference type="GO" id="GO:0000160">
    <property type="term" value="P:phosphorelay signal transduction system"/>
    <property type="evidence" value="ECO:0007669"/>
    <property type="project" value="InterPro"/>
</dbReference>
<feature type="compositionally biased region" description="Polar residues" evidence="2">
    <location>
        <begin position="451"/>
        <end position="465"/>
    </location>
</feature>
<evidence type="ECO:0000313" key="4">
    <source>
        <dbReference type="EMBL" id="CAE0422216.1"/>
    </source>
</evidence>
<feature type="region of interest" description="Disordered" evidence="2">
    <location>
        <begin position="451"/>
        <end position="477"/>
    </location>
</feature>
<dbReference type="SUPFAM" id="SSF52172">
    <property type="entry name" value="CheY-like"/>
    <property type="match status" value="1"/>
</dbReference>
<name>A0A7S3LG41_9STRA</name>
<feature type="region of interest" description="Disordered" evidence="2">
    <location>
        <begin position="98"/>
        <end position="126"/>
    </location>
</feature>
<feature type="region of interest" description="Disordered" evidence="2">
    <location>
        <begin position="152"/>
        <end position="205"/>
    </location>
</feature>